<protein>
    <submittedName>
        <fullName evidence="1">Uncharacterized protein</fullName>
    </submittedName>
</protein>
<gene>
    <name evidence="1" type="ORF">TPE_0125</name>
</gene>
<keyword evidence="2" id="KW-1185">Reference proteome</keyword>
<evidence type="ECO:0000313" key="2">
    <source>
        <dbReference type="Proteomes" id="UP000015620"/>
    </source>
</evidence>
<dbReference type="KEGG" id="tped:TPE_0125"/>
<organism evidence="1 2">
    <name type="scientific">Treponema pedis str. T A4</name>
    <dbReference type="NCBI Taxonomy" id="1291379"/>
    <lineage>
        <taxon>Bacteria</taxon>
        <taxon>Pseudomonadati</taxon>
        <taxon>Spirochaetota</taxon>
        <taxon>Spirochaetia</taxon>
        <taxon>Spirochaetales</taxon>
        <taxon>Treponemataceae</taxon>
        <taxon>Treponema</taxon>
    </lineage>
</organism>
<dbReference type="AlphaFoldDB" id="S6A2G7"/>
<name>S6A2G7_9SPIR</name>
<dbReference type="STRING" id="1291379.TPE_0125"/>
<accession>S6A2G7</accession>
<sequence length="44" mass="5179">MNYIMQINYIYSPPNCLTFRTAISVQQARSKRGADTYVLLYFVQ</sequence>
<dbReference type="PATRIC" id="fig|1291379.3.peg.121"/>
<reference evidence="1 2" key="1">
    <citation type="journal article" date="2013" name="PLoS ONE">
        <title>Genome-Wide Relatedness of Treponema pedis, from Gingiva and Necrotic Skin Lesions of Pigs, with the Human Oral Pathogen Treponema denticola.</title>
        <authorList>
            <person name="Svartstrom O."/>
            <person name="Mushtaq M."/>
            <person name="Pringle M."/>
            <person name="Segerman B."/>
        </authorList>
    </citation>
    <scope>NUCLEOTIDE SEQUENCE [LARGE SCALE GENOMIC DNA]</scope>
    <source>
        <strain evidence="1">T A4</strain>
    </source>
</reference>
<dbReference type="Proteomes" id="UP000015620">
    <property type="component" value="Chromosome"/>
</dbReference>
<dbReference type="HOGENOM" id="CLU_3223418_0_0_12"/>
<proteinExistence type="predicted"/>
<evidence type="ECO:0000313" key="1">
    <source>
        <dbReference type="EMBL" id="AGT42621.1"/>
    </source>
</evidence>
<dbReference type="EMBL" id="CP004120">
    <property type="protein sequence ID" value="AGT42621.1"/>
    <property type="molecule type" value="Genomic_DNA"/>
</dbReference>